<dbReference type="InterPro" id="IPR056119">
    <property type="entry name" value="DUF7702"/>
</dbReference>
<proteinExistence type="predicted"/>
<keyword evidence="2" id="KW-0812">Transmembrane</keyword>
<feature type="transmembrane region" description="Helical" evidence="2">
    <location>
        <begin position="39"/>
        <end position="60"/>
    </location>
</feature>
<dbReference type="PANTHER" id="PTHR42109">
    <property type="entry name" value="UNPLACED GENOMIC SCAFFOLD UM_SCAF_CONTIG_1.265, WHOLE GENOME SHOTGUN SEQUENCE"/>
    <property type="match status" value="1"/>
</dbReference>
<feature type="compositionally biased region" description="Gly residues" evidence="1">
    <location>
        <begin position="262"/>
        <end position="280"/>
    </location>
</feature>
<feature type="transmembrane region" description="Helical" evidence="2">
    <location>
        <begin position="6"/>
        <end position="27"/>
    </location>
</feature>
<dbReference type="Pfam" id="PF24800">
    <property type="entry name" value="DUF7702"/>
    <property type="match status" value="1"/>
</dbReference>
<evidence type="ECO:0000256" key="2">
    <source>
        <dbReference type="SAM" id="Phobius"/>
    </source>
</evidence>
<evidence type="ECO:0000259" key="3">
    <source>
        <dbReference type="Pfam" id="PF24800"/>
    </source>
</evidence>
<sequence>MTFDGAGGVSVVELIVYFPALVIAIFVCSRHGFGRSSGWIYTMILCLVRIVGACCQLATYKSQSTGLLEADLILESVGISPLLLATLGLLSRCADSINQSSRTVFSAMHFRIIQLCILIGLILSIAGGTSSVSSTGVYKSQTTSKAGIALYLVCFLALCIVTMITLKNSSYLMAGENRLIWAVIIAMPLILIRLIYSLLIVFHHSHTFSLINGSALVHALMAVVEEMLVVLMYLGVGWSLSTDSATMKAPGPIASRPWKGNGAAGGGVTGGGRRGNGGRRQGPIHTLVGMAVSGAQNRGGNDRNGTEGV</sequence>
<keyword evidence="2" id="KW-0472">Membrane</keyword>
<dbReference type="PANTHER" id="PTHR42109:SF2">
    <property type="entry name" value="INTEGRAL MEMBRANE PROTEIN"/>
    <property type="match status" value="1"/>
</dbReference>
<keyword evidence="2" id="KW-1133">Transmembrane helix</keyword>
<feature type="transmembrane region" description="Helical" evidence="2">
    <location>
        <begin position="110"/>
        <end position="128"/>
    </location>
</feature>
<feature type="transmembrane region" description="Helical" evidence="2">
    <location>
        <begin position="215"/>
        <end position="238"/>
    </location>
</feature>
<gene>
    <name evidence="4" type="ORF">LTR97_006200</name>
</gene>
<dbReference type="AlphaFoldDB" id="A0AAN7W4V8"/>
<evidence type="ECO:0000313" key="4">
    <source>
        <dbReference type="EMBL" id="KAK5700065.1"/>
    </source>
</evidence>
<protein>
    <recommendedName>
        <fullName evidence="3">DUF7702 domain-containing protein</fullName>
    </recommendedName>
</protein>
<accession>A0AAN7W4V8</accession>
<name>A0AAN7W4V8_9PEZI</name>
<dbReference type="Proteomes" id="UP001310594">
    <property type="component" value="Unassembled WGS sequence"/>
</dbReference>
<feature type="transmembrane region" description="Helical" evidence="2">
    <location>
        <begin position="72"/>
        <end position="90"/>
    </location>
</feature>
<evidence type="ECO:0000256" key="1">
    <source>
        <dbReference type="SAM" id="MobiDB-lite"/>
    </source>
</evidence>
<feature type="domain" description="DUF7702" evidence="3">
    <location>
        <begin position="6"/>
        <end position="241"/>
    </location>
</feature>
<feature type="transmembrane region" description="Helical" evidence="2">
    <location>
        <begin position="148"/>
        <end position="166"/>
    </location>
</feature>
<feature type="transmembrane region" description="Helical" evidence="2">
    <location>
        <begin position="178"/>
        <end position="203"/>
    </location>
</feature>
<evidence type="ECO:0000313" key="5">
    <source>
        <dbReference type="Proteomes" id="UP001310594"/>
    </source>
</evidence>
<dbReference type="EMBL" id="JAVRQU010000008">
    <property type="protein sequence ID" value="KAK5700065.1"/>
    <property type="molecule type" value="Genomic_DNA"/>
</dbReference>
<reference evidence="4" key="1">
    <citation type="submission" date="2023-08" db="EMBL/GenBank/DDBJ databases">
        <title>Black Yeasts Isolated from many extreme environments.</title>
        <authorList>
            <person name="Coleine C."/>
            <person name="Stajich J.E."/>
            <person name="Selbmann L."/>
        </authorList>
    </citation>
    <scope>NUCLEOTIDE SEQUENCE</scope>
    <source>
        <strain evidence="4">CCFEE 5810</strain>
    </source>
</reference>
<organism evidence="4 5">
    <name type="scientific">Elasticomyces elasticus</name>
    <dbReference type="NCBI Taxonomy" id="574655"/>
    <lineage>
        <taxon>Eukaryota</taxon>
        <taxon>Fungi</taxon>
        <taxon>Dikarya</taxon>
        <taxon>Ascomycota</taxon>
        <taxon>Pezizomycotina</taxon>
        <taxon>Dothideomycetes</taxon>
        <taxon>Dothideomycetidae</taxon>
        <taxon>Mycosphaerellales</taxon>
        <taxon>Teratosphaeriaceae</taxon>
        <taxon>Elasticomyces</taxon>
    </lineage>
</organism>
<comment type="caution">
    <text evidence="4">The sequence shown here is derived from an EMBL/GenBank/DDBJ whole genome shotgun (WGS) entry which is preliminary data.</text>
</comment>
<feature type="region of interest" description="Disordered" evidence="1">
    <location>
        <begin position="251"/>
        <end position="280"/>
    </location>
</feature>